<comment type="subcellular location">
    <subcellularLocation>
        <location evidence="1">Periplasm</location>
    </subcellularLocation>
</comment>
<dbReference type="PANTHER" id="PTHR30024:SF47">
    <property type="entry name" value="TAURINE-BINDING PERIPLASMIC PROTEIN"/>
    <property type="match status" value="1"/>
</dbReference>
<dbReference type="Pfam" id="PF22384">
    <property type="entry name" value="PBP2_Ca3427_like"/>
    <property type="match status" value="1"/>
</dbReference>
<dbReference type="SUPFAM" id="SSF53850">
    <property type="entry name" value="Periplasmic binding protein-like II"/>
    <property type="match status" value="1"/>
</dbReference>
<dbReference type="STRING" id="2769.R7QMW2"/>
<dbReference type="AlphaFoldDB" id="R7QMW2"/>
<evidence type="ECO:0000256" key="1">
    <source>
        <dbReference type="ARBA" id="ARBA00004418"/>
    </source>
</evidence>
<reference evidence="6" key="1">
    <citation type="journal article" date="2013" name="Proc. Natl. Acad. Sci. U.S.A.">
        <title>Genome structure and metabolic features in the red seaweed Chondrus crispus shed light on evolution of the Archaeplastida.</title>
        <authorList>
            <person name="Collen J."/>
            <person name="Porcel B."/>
            <person name="Carre W."/>
            <person name="Ball S.G."/>
            <person name="Chaparro C."/>
            <person name="Tonon T."/>
            <person name="Barbeyron T."/>
            <person name="Michel G."/>
            <person name="Noel B."/>
            <person name="Valentin K."/>
            <person name="Elias M."/>
            <person name="Artiguenave F."/>
            <person name="Arun A."/>
            <person name="Aury J.M."/>
            <person name="Barbosa-Neto J.F."/>
            <person name="Bothwell J.H."/>
            <person name="Bouget F.Y."/>
            <person name="Brillet L."/>
            <person name="Cabello-Hurtado F."/>
            <person name="Capella-Gutierrez S."/>
            <person name="Charrier B."/>
            <person name="Cladiere L."/>
            <person name="Cock J.M."/>
            <person name="Coelho S.M."/>
            <person name="Colleoni C."/>
            <person name="Czjzek M."/>
            <person name="Da Silva C."/>
            <person name="Delage L."/>
            <person name="Denoeud F."/>
            <person name="Deschamps P."/>
            <person name="Dittami S.M."/>
            <person name="Gabaldon T."/>
            <person name="Gachon C.M."/>
            <person name="Groisillier A."/>
            <person name="Herve C."/>
            <person name="Jabbari K."/>
            <person name="Katinka M."/>
            <person name="Kloareg B."/>
            <person name="Kowalczyk N."/>
            <person name="Labadie K."/>
            <person name="Leblanc C."/>
            <person name="Lopez P.J."/>
            <person name="McLachlan D.H."/>
            <person name="Meslet-Cladiere L."/>
            <person name="Moustafa A."/>
            <person name="Nehr Z."/>
            <person name="Nyvall Collen P."/>
            <person name="Panaud O."/>
            <person name="Partensky F."/>
            <person name="Poulain J."/>
            <person name="Rensing S.A."/>
            <person name="Rousvoal S."/>
            <person name="Samson G."/>
            <person name="Symeonidi A."/>
            <person name="Weissenbach J."/>
            <person name="Zambounis A."/>
            <person name="Wincker P."/>
            <person name="Boyen C."/>
        </authorList>
    </citation>
    <scope>NUCLEOTIDE SEQUENCE [LARGE SCALE GENOMIC DNA]</scope>
    <source>
        <strain evidence="6">cv. Stackhouse</strain>
    </source>
</reference>
<organism evidence="5 6">
    <name type="scientific">Chondrus crispus</name>
    <name type="common">Carrageen Irish moss</name>
    <name type="synonym">Polymorpha crispa</name>
    <dbReference type="NCBI Taxonomy" id="2769"/>
    <lineage>
        <taxon>Eukaryota</taxon>
        <taxon>Rhodophyta</taxon>
        <taxon>Florideophyceae</taxon>
        <taxon>Rhodymeniophycidae</taxon>
        <taxon>Gigartinales</taxon>
        <taxon>Gigartinaceae</taxon>
        <taxon>Chondrus</taxon>
    </lineage>
</organism>
<evidence type="ECO:0000256" key="3">
    <source>
        <dbReference type="ARBA" id="ARBA00022729"/>
    </source>
</evidence>
<dbReference type="RefSeq" id="XP_005718726.1">
    <property type="nucleotide sequence ID" value="XM_005718669.1"/>
</dbReference>
<dbReference type="Gramene" id="CDF38821">
    <property type="protein sequence ID" value="CDF38821"/>
    <property type="gene ID" value="CHC_T00001240001"/>
</dbReference>
<proteinExistence type="inferred from homology"/>
<protein>
    <recommendedName>
        <fullName evidence="4">Ca3427-like PBP 2 domain-containing protein</fullName>
    </recommendedName>
</protein>
<dbReference type="Proteomes" id="UP000012073">
    <property type="component" value="Unassembled WGS sequence"/>
</dbReference>
<dbReference type="Gene3D" id="3.40.190.10">
    <property type="entry name" value="Periplasmic binding protein-like II"/>
    <property type="match status" value="2"/>
</dbReference>
<dbReference type="GeneID" id="17326444"/>
<name>R7QMW2_CHOCR</name>
<dbReference type="KEGG" id="ccp:CHC_T00001240001"/>
<feature type="domain" description="Ca3427-like PBP 2" evidence="4">
    <location>
        <begin position="139"/>
        <end position="226"/>
    </location>
</feature>
<evidence type="ECO:0000259" key="4">
    <source>
        <dbReference type="Pfam" id="PF22384"/>
    </source>
</evidence>
<comment type="similarity">
    <text evidence="2">Belongs to the bacterial solute-binding protein SsuA/TauA family.</text>
</comment>
<dbReference type="EMBL" id="HG001969">
    <property type="protein sequence ID" value="CDF38821.1"/>
    <property type="molecule type" value="Genomic_DNA"/>
</dbReference>
<dbReference type="InterPro" id="IPR054364">
    <property type="entry name" value="Ca3427-like_PBP2"/>
</dbReference>
<keyword evidence="6" id="KW-1185">Reference proteome</keyword>
<sequence length="335" mass="36068">MTRHLIILSIAIPQHLELRCGGTWLGRVPSIASLGGTNALPANLQTKLHVMPEPIRIAGVPEAFNDCFEHADFAGKNLACGAKLVLHPGGSGSMLNSVKGGQVDAAFALTDCIVAAIENGDPVRLAAPLVRSPLTWAVIVAGKASVASLGELSDATWGISRFGSGSHVMVQTLASKRGWTAKPRFKVCGNFQGLRDAVNDGTVDAFLWEHFTTRPFEDKGEVRIIDGVPTPWGCFSVVVSEDCKRIHDIHAVVDAFVEAGKQFLEDPGNVGAISTKYGMSEDDAKGWMRGVRYATSGERFVPQEELGMTREILRKAGVIKKSQFEGDTDFYYTLA</sequence>
<gene>
    <name evidence="5" type="ORF">CHC_T00001240001</name>
</gene>
<accession>R7QMW2</accession>
<dbReference type="OrthoDB" id="1363at2759"/>
<evidence type="ECO:0000313" key="6">
    <source>
        <dbReference type="Proteomes" id="UP000012073"/>
    </source>
</evidence>
<evidence type="ECO:0000256" key="2">
    <source>
        <dbReference type="ARBA" id="ARBA00010742"/>
    </source>
</evidence>
<evidence type="ECO:0000313" key="5">
    <source>
        <dbReference type="EMBL" id="CDF38821.1"/>
    </source>
</evidence>
<dbReference type="PANTHER" id="PTHR30024">
    <property type="entry name" value="ALIPHATIC SULFONATES-BINDING PROTEIN-RELATED"/>
    <property type="match status" value="1"/>
</dbReference>
<keyword evidence="3" id="KW-0732">Signal</keyword>